<comment type="catalytic activity">
    <reaction evidence="1">
        <text>ATP + protein L-histidine = ADP + protein N-phospho-L-histidine.</text>
        <dbReference type="EC" id="2.7.13.3"/>
    </reaction>
</comment>
<evidence type="ECO:0000313" key="15">
    <source>
        <dbReference type="EMBL" id="GGA37918.1"/>
    </source>
</evidence>
<keyword evidence="10" id="KW-0902">Two-component regulatory system</keyword>
<reference evidence="16" key="1">
    <citation type="journal article" date="2019" name="Int. J. Syst. Evol. Microbiol.">
        <title>The Global Catalogue of Microorganisms (GCM) 10K type strain sequencing project: providing services to taxonomists for standard genome sequencing and annotation.</title>
        <authorList>
            <consortium name="The Broad Institute Genomics Platform"/>
            <consortium name="The Broad Institute Genome Sequencing Center for Infectious Disease"/>
            <person name="Wu L."/>
            <person name="Ma J."/>
        </authorList>
    </citation>
    <scope>NUCLEOTIDE SEQUENCE [LARGE SCALE GENOMIC DNA]</scope>
    <source>
        <strain evidence="16">CGMCC 1.15044</strain>
    </source>
</reference>
<dbReference type="SMART" id="SM00304">
    <property type="entry name" value="HAMP"/>
    <property type="match status" value="1"/>
</dbReference>
<dbReference type="Pfam" id="PF02518">
    <property type="entry name" value="HATPase_c"/>
    <property type="match status" value="1"/>
</dbReference>
<dbReference type="SUPFAM" id="SSF158472">
    <property type="entry name" value="HAMP domain-like"/>
    <property type="match status" value="1"/>
</dbReference>
<dbReference type="PANTHER" id="PTHR45453">
    <property type="entry name" value="PHOSPHATE REGULON SENSOR PROTEIN PHOR"/>
    <property type="match status" value="1"/>
</dbReference>
<keyword evidence="7" id="KW-0547">Nucleotide-binding</keyword>
<name>A0ABQ1G6W2_9BACL</name>
<dbReference type="Proteomes" id="UP000609323">
    <property type="component" value="Unassembled WGS sequence"/>
</dbReference>
<comment type="caution">
    <text evidence="15">The sequence shown here is derived from an EMBL/GenBank/DDBJ whole genome shotgun (WGS) entry which is preliminary data.</text>
</comment>
<dbReference type="EC" id="2.7.13.3" evidence="3"/>
<dbReference type="InterPro" id="IPR003661">
    <property type="entry name" value="HisK_dim/P_dom"/>
</dbReference>
<dbReference type="InterPro" id="IPR005467">
    <property type="entry name" value="His_kinase_dom"/>
</dbReference>
<dbReference type="CDD" id="cd06225">
    <property type="entry name" value="HAMP"/>
    <property type="match status" value="1"/>
</dbReference>
<dbReference type="SUPFAM" id="SSF55874">
    <property type="entry name" value="ATPase domain of HSP90 chaperone/DNA topoisomerase II/histidine kinase"/>
    <property type="match status" value="1"/>
</dbReference>
<dbReference type="PROSITE" id="PS50109">
    <property type="entry name" value="HIS_KIN"/>
    <property type="match status" value="1"/>
</dbReference>
<dbReference type="RefSeq" id="WP_094095753.1">
    <property type="nucleotide sequence ID" value="NZ_BMHF01000007.1"/>
</dbReference>
<comment type="subcellular location">
    <subcellularLocation>
        <location evidence="2">Cell membrane</location>
        <topology evidence="2">Multi-pass membrane protein</topology>
    </subcellularLocation>
</comment>
<dbReference type="SUPFAM" id="SSF47384">
    <property type="entry name" value="Homodimeric domain of signal transducing histidine kinase"/>
    <property type="match status" value="1"/>
</dbReference>
<dbReference type="InterPro" id="IPR036890">
    <property type="entry name" value="HATPase_C_sf"/>
</dbReference>
<evidence type="ECO:0000256" key="3">
    <source>
        <dbReference type="ARBA" id="ARBA00012438"/>
    </source>
</evidence>
<feature type="domain" description="Histidine kinase" evidence="13">
    <location>
        <begin position="228"/>
        <end position="442"/>
    </location>
</feature>
<evidence type="ECO:0000256" key="7">
    <source>
        <dbReference type="ARBA" id="ARBA00022741"/>
    </source>
</evidence>
<evidence type="ECO:0000256" key="5">
    <source>
        <dbReference type="ARBA" id="ARBA00022553"/>
    </source>
</evidence>
<dbReference type="Pfam" id="PF00672">
    <property type="entry name" value="HAMP"/>
    <property type="match status" value="1"/>
</dbReference>
<keyword evidence="12" id="KW-1133">Transmembrane helix</keyword>
<dbReference type="Gene3D" id="3.30.565.10">
    <property type="entry name" value="Histidine kinase-like ATPase, C-terminal domain"/>
    <property type="match status" value="1"/>
</dbReference>
<evidence type="ECO:0000256" key="8">
    <source>
        <dbReference type="ARBA" id="ARBA00022777"/>
    </source>
</evidence>
<evidence type="ECO:0000256" key="6">
    <source>
        <dbReference type="ARBA" id="ARBA00022679"/>
    </source>
</evidence>
<keyword evidence="11 12" id="KW-0472">Membrane</keyword>
<dbReference type="PROSITE" id="PS50885">
    <property type="entry name" value="HAMP"/>
    <property type="match status" value="1"/>
</dbReference>
<feature type="domain" description="HAMP" evidence="14">
    <location>
        <begin position="155"/>
        <end position="206"/>
    </location>
</feature>
<dbReference type="SMART" id="SM00387">
    <property type="entry name" value="HATPase_c"/>
    <property type="match status" value="1"/>
</dbReference>
<keyword evidence="12" id="KW-0812">Transmembrane</keyword>
<feature type="transmembrane region" description="Helical" evidence="12">
    <location>
        <begin position="131"/>
        <end position="154"/>
    </location>
</feature>
<keyword evidence="5" id="KW-0597">Phosphoprotein</keyword>
<protein>
    <recommendedName>
        <fullName evidence="3">histidine kinase</fullName>
        <ecNumber evidence="3">2.7.13.3</ecNumber>
    </recommendedName>
</protein>
<accession>A0ABQ1G6W2</accession>
<evidence type="ECO:0000256" key="1">
    <source>
        <dbReference type="ARBA" id="ARBA00000085"/>
    </source>
</evidence>
<dbReference type="SMART" id="SM00388">
    <property type="entry name" value="HisKA"/>
    <property type="match status" value="1"/>
</dbReference>
<dbReference type="Pfam" id="PF00512">
    <property type="entry name" value="HisKA"/>
    <property type="match status" value="1"/>
</dbReference>
<dbReference type="CDD" id="cd00082">
    <property type="entry name" value="HisKA"/>
    <property type="match status" value="1"/>
</dbReference>
<evidence type="ECO:0000256" key="2">
    <source>
        <dbReference type="ARBA" id="ARBA00004651"/>
    </source>
</evidence>
<evidence type="ECO:0000259" key="13">
    <source>
        <dbReference type="PROSITE" id="PS50109"/>
    </source>
</evidence>
<evidence type="ECO:0000313" key="16">
    <source>
        <dbReference type="Proteomes" id="UP000609323"/>
    </source>
</evidence>
<evidence type="ECO:0000256" key="10">
    <source>
        <dbReference type="ARBA" id="ARBA00023012"/>
    </source>
</evidence>
<dbReference type="InterPro" id="IPR050351">
    <property type="entry name" value="BphY/WalK/GraS-like"/>
</dbReference>
<evidence type="ECO:0000256" key="11">
    <source>
        <dbReference type="ARBA" id="ARBA00023136"/>
    </source>
</evidence>
<keyword evidence="16" id="KW-1185">Reference proteome</keyword>
<proteinExistence type="predicted"/>
<dbReference type="InterPro" id="IPR036097">
    <property type="entry name" value="HisK_dim/P_sf"/>
</dbReference>
<evidence type="ECO:0000256" key="12">
    <source>
        <dbReference type="SAM" id="Phobius"/>
    </source>
</evidence>
<keyword evidence="4" id="KW-1003">Cell membrane</keyword>
<dbReference type="PANTHER" id="PTHR45453:SF3">
    <property type="entry name" value="HISTIDINE KINASE"/>
    <property type="match status" value="1"/>
</dbReference>
<gene>
    <name evidence="15" type="primary">vanSB</name>
    <name evidence="15" type="ORF">GCM10010917_23940</name>
</gene>
<evidence type="ECO:0000259" key="14">
    <source>
        <dbReference type="PROSITE" id="PS50885"/>
    </source>
</evidence>
<dbReference type="Gene3D" id="1.10.287.130">
    <property type="match status" value="1"/>
</dbReference>
<dbReference type="EMBL" id="BMHF01000007">
    <property type="protein sequence ID" value="GGA37918.1"/>
    <property type="molecule type" value="Genomic_DNA"/>
</dbReference>
<dbReference type="InterPro" id="IPR003594">
    <property type="entry name" value="HATPase_dom"/>
</dbReference>
<evidence type="ECO:0000256" key="4">
    <source>
        <dbReference type="ARBA" id="ARBA00022475"/>
    </source>
</evidence>
<sequence>MKNHGIFFKTFIYTAVSILLLVVVTAALFSQQFKSFYRTIQNRQIVASYEPLERRIQRNDNIVEAAERFYENNQSFEFIITDKNGGLIFATPNAEAPDSFDGDFFYVVHNDKDYTITAQSRTGLESFYQDLIIRGSLVFVAIFALCLICAYVFARKMTTPIKQLADSAGRMASLEDVPPPQERQDELGALARDVHFMYGKLKETISQLEDEILRVREMEETQRYFFSAASHELKTPIAATSVLLEGMLENVGDYKDHSKYLRECIKMMDAQSEKVSEILEIVRLDDGKVTPVPEKIDIRNMVTGLLPEFQTITDAGGQRMVVDIPDGQTCFSDSKMLQKALSNIIVNAVQNTPTGGEIRIWSELIDKQYRLCVLNTGARIDEAVLPKLFDPFYRADKARERKDKRSGLGLTLVRKTLETMNIPYALENAPDGVLFWMNLPME</sequence>
<organism evidence="15 16">
    <name type="scientific">Paenibacillus physcomitrellae</name>
    <dbReference type="NCBI Taxonomy" id="1619311"/>
    <lineage>
        <taxon>Bacteria</taxon>
        <taxon>Bacillati</taxon>
        <taxon>Bacillota</taxon>
        <taxon>Bacilli</taxon>
        <taxon>Bacillales</taxon>
        <taxon>Paenibacillaceae</taxon>
        <taxon>Paenibacillus</taxon>
    </lineage>
</organism>
<keyword evidence="6" id="KW-0808">Transferase</keyword>
<dbReference type="InterPro" id="IPR003660">
    <property type="entry name" value="HAMP_dom"/>
</dbReference>
<dbReference type="Gene3D" id="6.10.340.10">
    <property type="match status" value="1"/>
</dbReference>
<keyword evidence="9" id="KW-0067">ATP-binding</keyword>
<evidence type="ECO:0000256" key="9">
    <source>
        <dbReference type="ARBA" id="ARBA00022840"/>
    </source>
</evidence>
<feature type="transmembrane region" description="Helical" evidence="12">
    <location>
        <begin position="6"/>
        <end position="29"/>
    </location>
</feature>
<keyword evidence="8" id="KW-0418">Kinase</keyword>